<keyword evidence="2" id="KW-1185">Reference proteome</keyword>
<evidence type="ECO:0000313" key="2">
    <source>
        <dbReference type="Proteomes" id="UP001232493"/>
    </source>
</evidence>
<organism evidence="1 2">
    <name type="scientific">Marinitoga aeolica</name>
    <dbReference type="NCBI Taxonomy" id="2809031"/>
    <lineage>
        <taxon>Bacteria</taxon>
        <taxon>Thermotogati</taxon>
        <taxon>Thermotogota</taxon>
        <taxon>Thermotogae</taxon>
        <taxon>Petrotogales</taxon>
        <taxon>Petrotogaceae</taxon>
        <taxon>Marinitoga</taxon>
    </lineage>
</organism>
<reference evidence="1 2" key="1">
    <citation type="submission" date="2021-02" db="EMBL/GenBank/DDBJ databases">
        <title>Characterization of Marinitoga sp. nov. str. BP5-C20A.</title>
        <authorList>
            <person name="Erauso G."/>
            <person name="Postec A."/>
        </authorList>
    </citation>
    <scope>NUCLEOTIDE SEQUENCE [LARGE SCALE GENOMIC DNA]</scope>
    <source>
        <strain evidence="1 2">BP5-C20A</strain>
    </source>
</reference>
<dbReference type="EMBL" id="CP069362">
    <property type="protein sequence ID" value="WGS64398.1"/>
    <property type="molecule type" value="Genomic_DNA"/>
</dbReference>
<sequence length="248" mass="29183">MKYYICEIVDNNNNESIKIALEDEIIGVSSEFIKKNIEGNFLGYVKFKDHLYPALTLPEKKEFILKIFLIYKSFAFGVTNIIKNEKIDKIEKFNKETLELFPHLKIFSGYFEYNNEEIFIFNIDKVYDEIPENIVVKTPSKKKEEKEHVIKPNAYVIDNKISILKNDIISIIDTSGFCPFKSDEYDGFVEYKNKIYNVKKTSDNPKWIVISKKMALLSEKIEFEYGEIFDSEDKKVLKFKDKTLPILE</sequence>
<proteinExistence type="predicted"/>
<gene>
    <name evidence="1" type="ORF">JRV97_08450</name>
</gene>
<dbReference type="Proteomes" id="UP001232493">
    <property type="component" value="Chromosome"/>
</dbReference>
<dbReference type="RefSeq" id="WP_280998030.1">
    <property type="nucleotide sequence ID" value="NZ_CP069362.1"/>
</dbReference>
<accession>A0ABY8PP35</accession>
<evidence type="ECO:0000313" key="1">
    <source>
        <dbReference type="EMBL" id="WGS64398.1"/>
    </source>
</evidence>
<protein>
    <submittedName>
        <fullName evidence="1">Uncharacterized protein</fullName>
    </submittedName>
</protein>
<name>A0ABY8PP35_9BACT</name>